<proteinExistence type="predicted"/>
<gene>
    <name evidence="3" type="ORF">HA50_07250</name>
</gene>
<comment type="caution">
    <text evidence="3">The sequence shown here is derived from an EMBL/GenBank/DDBJ whole genome shotgun (WGS) entry which is preliminary data.</text>
</comment>
<dbReference type="NCBIfam" id="TIGR01674">
    <property type="entry name" value="phage_lambda_G"/>
    <property type="match status" value="1"/>
</dbReference>
<accession>A0A1X1ET05</accession>
<evidence type="ECO:0000313" key="4">
    <source>
        <dbReference type="Proteomes" id="UP000193749"/>
    </source>
</evidence>
<dbReference type="OrthoDB" id="9429491at2"/>
<evidence type="ECO:0000256" key="1">
    <source>
        <dbReference type="SAM" id="MobiDB-lite"/>
    </source>
</evidence>
<evidence type="ECO:0000313" key="3">
    <source>
        <dbReference type="EMBL" id="ORM93148.1"/>
    </source>
</evidence>
<dbReference type="Proteomes" id="UP000193749">
    <property type="component" value="Unassembled WGS sequence"/>
</dbReference>
<feature type="domain" description="Tail assembly protein G" evidence="2">
    <location>
        <begin position="1"/>
        <end position="124"/>
    </location>
</feature>
<keyword evidence="4" id="KW-1185">Reference proteome</keyword>
<evidence type="ECO:0000259" key="2">
    <source>
        <dbReference type="Pfam" id="PF06894"/>
    </source>
</evidence>
<dbReference type="AlphaFoldDB" id="A0A1X1ET05"/>
<protein>
    <submittedName>
        <fullName evidence="3">Phage minor tail protein G</fullName>
    </submittedName>
</protein>
<name>A0A1X1ET05_PANCY</name>
<dbReference type="STRING" id="55209.HA50_07250"/>
<reference evidence="3 4" key="1">
    <citation type="journal article" date="2017" name="Antonie Van Leeuwenhoek">
        <title>Phylogenomic resolution of the bacterial genus Pantoea and its relationship with Erwinia and Tatumella.</title>
        <authorList>
            <person name="Palmer M."/>
            <person name="Steenkamp E.T."/>
            <person name="Coetzee M.P."/>
            <person name="Chan W.Y."/>
            <person name="van Zyl E."/>
            <person name="De Maayer P."/>
            <person name="Coutinho T.A."/>
            <person name="Blom J."/>
            <person name="Smits T.H."/>
            <person name="Duffy B."/>
            <person name="Venter S.N."/>
        </authorList>
    </citation>
    <scope>NUCLEOTIDE SEQUENCE [LARGE SCALE GENOMIC DNA]</scope>
    <source>
        <strain evidence="3 4">LMG 2657</strain>
    </source>
</reference>
<dbReference type="Pfam" id="PF06894">
    <property type="entry name" value="Phage_TAC_2"/>
    <property type="match status" value="1"/>
</dbReference>
<sequence length="137" mass="15147">MFLKKEEFTFNGESVTVSELSALQRIEMLEYLAREERAQKSVSENEPEEVKAAGLVGVNIRAGARLVAMSLWHGTDKTLSVDDLHQQVLETWPVEAIGKADTQVKLLSGMIKPVTSDEEAAEDTAEEEAEPESLQKS</sequence>
<organism evidence="3 4">
    <name type="scientific">Pantoea cypripedii</name>
    <name type="common">Pectobacterium cypripedii</name>
    <name type="synonym">Erwinia cypripedii</name>
    <dbReference type="NCBI Taxonomy" id="55209"/>
    <lineage>
        <taxon>Bacteria</taxon>
        <taxon>Pseudomonadati</taxon>
        <taxon>Pseudomonadota</taxon>
        <taxon>Gammaproteobacteria</taxon>
        <taxon>Enterobacterales</taxon>
        <taxon>Erwiniaceae</taxon>
        <taxon>Pantoea</taxon>
    </lineage>
</organism>
<dbReference type="RefSeq" id="WP_139810905.1">
    <property type="nucleotide sequence ID" value="NZ_JAGGMY010000001.1"/>
</dbReference>
<feature type="compositionally biased region" description="Acidic residues" evidence="1">
    <location>
        <begin position="116"/>
        <end position="131"/>
    </location>
</feature>
<feature type="region of interest" description="Disordered" evidence="1">
    <location>
        <begin position="113"/>
        <end position="137"/>
    </location>
</feature>
<dbReference type="EMBL" id="MLJI01000001">
    <property type="protein sequence ID" value="ORM93148.1"/>
    <property type="molecule type" value="Genomic_DNA"/>
</dbReference>
<dbReference type="InterPro" id="IPR010027">
    <property type="entry name" value="Tail_assembly_G"/>
</dbReference>